<dbReference type="GO" id="GO:0005886">
    <property type="term" value="C:plasma membrane"/>
    <property type="evidence" value="ECO:0007669"/>
    <property type="project" value="UniProtKB-SubCell"/>
</dbReference>
<keyword evidence="11" id="KW-1185">Reference proteome</keyword>
<feature type="transmembrane region" description="Helical" evidence="8">
    <location>
        <begin position="140"/>
        <end position="158"/>
    </location>
</feature>
<feature type="transmembrane region" description="Helical" evidence="8">
    <location>
        <begin position="107"/>
        <end position="128"/>
    </location>
</feature>
<dbReference type="SUPFAM" id="SSF103473">
    <property type="entry name" value="MFS general substrate transporter"/>
    <property type="match status" value="1"/>
</dbReference>
<keyword evidence="3 8" id="KW-0813">Transport</keyword>
<dbReference type="Gene3D" id="1.20.1720.10">
    <property type="entry name" value="Multidrug resistance protein D"/>
    <property type="match status" value="1"/>
</dbReference>
<dbReference type="PROSITE" id="PS50850">
    <property type="entry name" value="MFS"/>
    <property type="match status" value="1"/>
</dbReference>
<keyword evidence="8" id="KW-0997">Cell inner membrane</keyword>
<organism evidence="10 11">
    <name type="scientific">Harenicola maris</name>
    <dbReference type="NCBI Taxonomy" id="2841044"/>
    <lineage>
        <taxon>Bacteria</taxon>
        <taxon>Pseudomonadati</taxon>
        <taxon>Pseudomonadota</taxon>
        <taxon>Alphaproteobacteria</taxon>
        <taxon>Rhodobacterales</taxon>
        <taxon>Paracoccaceae</taxon>
        <taxon>Harenicola</taxon>
    </lineage>
</organism>
<dbReference type="GO" id="GO:1990961">
    <property type="term" value="P:xenobiotic detoxification by transmembrane export across the plasma membrane"/>
    <property type="evidence" value="ECO:0007669"/>
    <property type="project" value="InterPro"/>
</dbReference>
<sequence>MSTLPTRRYLDRSTAPHLSTLILMAGMAGMAMNMFLPSLPSMTGYFNTDYAVMQLSVSLYLACNAVLQIIVGPLSDRFGRRPVMLTGLVLFLLATAGTLTAKSAEMFLIYRMGQSTIVAGIVISRAAVRDMVPTAQAASMIGYVSMGMAIVPMIAPVIGGMLDQAFGWQANFWFMLGCGTALLVLVFLDQGETAVKSEGGLMAQVAQYPALLRSPRFWGYCLSSAFASGAFFAYLGGAPFVATSVFGLSPQTMGLFFGAPAIGYALGNFISGRFSQKIGINPLVLAGTLVSTFAVGLQILIFSATLAHHSVFFGIFTLVGLGNGLVIPNATAGMLSVRPKLAGSAAGLGGAMMIGGGAALSAFAGVILTEGSGPMPLLLLMFATSLLSVFAILSVVRREAQLARSGQTATD</sequence>
<evidence type="ECO:0000259" key="9">
    <source>
        <dbReference type="PROSITE" id="PS50850"/>
    </source>
</evidence>
<evidence type="ECO:0000256" key="5">
    <source>
        <dbReference type="ARBA" id="ARBA00022692"/>
    </source>
</evidence>
<keyword evidence="6 8" id="KW-1133">Transmembrane helix</keyword>
<feature type="transmembrane region" description="Helical" evidence="8">
    <location>
        <begin position="347"/>
        <end position="369"/>
    </location>
</feature>
<feature type="transmembrane region" description="Helical" evidence="8">
    <location>
        <begin position="83"/>
        <end position="101"/>
    </location>
</feature>
<comment type="subcellular location">
    <subcellularLocation>
        <location evidence="8">Cell inner membrane</location>
        <topology evidence="8">Multi-pass membrane protein</topology>
    </subcellularLocation>
    <subcellularLocation>
        <location evidence="1">Cell membrane</location>
        <topology evidence="1">Multi-pass membrane protein</topology>
    </subcellularLocation>
</comment>
<evidence type="ECO:0000313" key="10">
    <source>
        <dbReference type="EMBL" id="MBT0956014.1"/>
    </source>
</evidence>
<feature type="transmembrane region" description="Helical" evidence="8">
    <location>
        <begin position="170"/>
        <end position="188"/>
    </location>
</feature>
<dbReference type="InterPro" id="IPR011701">
    <property type="entry name" value="MFS"/>
</dbReference>
<dbReference type="Pfam" id="PF07690">
    <property type="entry name" value="MFS_1"/>
    <property type="match status" value="1"/>
</dbReference>
<comment type="similarity">
    <text evidence="2 8">Belongs to the major facilitator superfamily. Bcr/CmlA family.</text>
</comment>
<protein>
    <recommendedName>
        <fullName evidence="8">Bcr/CflA family efflux transporter</fullName>
    </recommendedName>
</protein>
<evidence type="ECO:0000256" key="4">
    <source>
        <dbReference type="ARBA" id="ARBA00022475"/>
    </source>
</evidence>
<feature type="transmembrane region" description="Helical" evidence="8">
    <location>
        <begin position="51"/>
        <end position="71"/>
    </location>
</feature>
<dbReference type="InterPro" id="IPR004812">
    <property type="entry name" value="Efflux_drug-R_Bcr/CmlA"/>
</dbReference>
<gene>
    <name evidence="10" type="ORF">IV417_01325</name>
</gene>
<feature type="transmembrane region" description="Helical" evidence="8">
    <location>
        <begin position="375"/>
        <end position="396"/>
    </location>
</feature>
<dbReference type="InterPro" id="IPR005829">
    <property type="entry name" value="Sugar_transporter_CS"/>
</dbReference>
<evidence type="ECO:0000256" key="1">
    <source>
        <dbReference type="ARBA" id="ARBA00004651"/>
    </source>
</evidence>
<dbReference type="GO" id="GO:0042910">
    <property type="term" value="F:xenobiotic transmembrane transporter activity"/>
    <property type="evidence" value="ECO:0007669"/>
    <property type="project" value="InterPro"/>
</dbReference>
<keyword evidence="5 8" id="KW-0812">Transmembrane</keyword>
<dbReference type="AlphaFoldDB" id="A0AAP2CKC0"/>
<keyword evidence="7 8" id="KW-0472">Membrane</keyword>
<feature type="transmembrane region" description="Helical" evidence="8">
    <location>
        <begin position="311"/>
        <end position="335"/>
    </location>
</feature>
<feature type="transmembrane region" description="Helical" evidence="8">
    <location>
        <begin position="283"/>
        <end position="305"/>
    </location>
</feature>
<proteinExistence type="inferred from homology"/>
<dbReference type="PROSITE" id="PS00216">
    <property type="entry name" value="SUGAR_TRANSPORT_1"/>
    <property type="match status" value="1"/>
</dbReference>
<dbReference type="Proteomes" id="UP001315686">
    <property type="component" value="Unassembled WGS sequence"/>
</dbReference>
<evidence type="ECO:0000256" key="8">
    <source>
        <dbReference type="RuleBase" id="RU365088"/>
    </source>
</evidence>
<dbReference type="RefSeq" id="WP_327792230.1">
    <property type="nucleotide sequence ID" value="NZ_JADQAZ010000001.1"/>
</dbReference>
<accession>A0AAP2CKC0</accession>
<comment type="caution">
    <text evidence="10">The sequence shown here is derived from an EMBL/GenBank/DDBJ whole genome shotgun (WGS) entry which is preliminary data.</text>
</comment>
<evidence type="ECO:0000256" key="6">
    <source>
        <dbReference type="ARBA" id="ARBA00022989"/>
    </source>
</evidence>
<dbReference type="CDD" id="cd17320">
    <property type="entry name" value="MFS_MdfA_MDR_like"/>
    <property type="match status" value="1"/>
</dbReference>
<evidence type="ECO:0000313" key="11">
    <source>
        <dbReference type="Proteomes" id="UP001315686"/>
    </source>
</evidence>
<dbReference type="EMBL" id="JADQAZ010000001">
    <property type="protein sequence ID" value="MBT0956014.1"/>
    <property type="molecule type" value="Genomic_DNA"/>
</dbReference>
<evidence type="ECO:0000256" key="2">
    <source>
        <dbReference type="ARBA" id="ARBA00006236"/>
    </source>
</evidence>
<feature type="transmembrane region" description="Helical" evidence="8">
    <location>
        <begin position="253"/>
        <end position="271"/>
    </location>
</feature>
<keyword evidence="4" id="KW-1003">Cell membrane</keyword>
<dbReference type="NCBIfam" id="TIGR00710">
    <property type="entry name" value="efflux_Bcr_CflA"/>
    <property type="match status" value="1"/>
</dbReference>
<dbReference type="PANTHER" id="PTHR23501">
    <property type="entry name" value="MAJOR FACILITATOR SUPERFAMILY"/>
    <property type="match status" value="1"/>
</dbReference>
<feature type="domain" description="Major facilitator superfamily (MFS) profile" evidence="9">
    <location>
        <begin position="17"/>
        <end position="400"/>
    </location>
</feature>
<name>A0AAP2CKC0_9RHOB</name>
<feature type="transmembrane region" description="Helical" evidence="8">
    <location>
        <begin position="21"/>
        <end position="39"/>
    </location>
</feature>
<feature type="transmembrane region" description="Helical" evidence="8">
    <location>
        <begin position="217"/>
        <end position="241"/>
    </location>
</feature>
<evidence type="ECO:0000256" key="7">
    <source>
        <dbReference type="ARBA" id="ARBA00023136"/>
    </source>
</evidence>
<dbReference type="InterPro" id="IPR020846">
    <property type="entry name" value="MFS_dom"/>
</dbReference>
<reference evidence="10 11" key="1">
    <citation type="journal article" date="2021" name="Arch. Microbiol.">
        <title>Harenicola maris gen. nov., sp. nov. isolated from the Sea of Japan shallow sediments.</title>
        <authorList>
            <person name="Romanenko L.A."/>
            <person name="Kurilenko V.V."/>
            <person name="Chernysheva N.Y."/>
            <person name="Tekutyeva L.A."/>
            <person name="Velansky P.V."/>
            <person name="Svetashev V.I."/>
            <person name="Isaeva M.P."/>
        </authorList>
    </citation>
    <scope>NUCLEOTIDE SEQUENCE [LARGE SCALE GENOMIC DNA]</scope>
    <source>
        <strain evidence="10 11">KMM 3653</strain>
    </source>
</reference>
<evidence type="ECO:0000256" key="3">
    <source>
        <dbReference type="ARBA" id="ARBA00022448"/>
    </source>
</evidence>
<dbReference type="InterPro" id="IPR036259">
    <property type="entry name" value="MFS_trans_sf"/>
</dbReference>
<dbReference type="PANTHER" id="PTHR23501:SF169">
    <property type="entry name" value="SLR0616 PROTEIN"/>
    <property type="match status" value="1"/>
</dbReference>